<keyword evidence="5" id="KW-0547">Nucleotide-binding</keyword>
<evidence type="ECO:0000259" key="13">
    <source>
        <dbReference type="Pfam" id="PF13087"/>
    </source>
</evidence>
<feature type="domain" description="DNA2/NAM7 helicase helicase" evidence="12">
    <location>
        <begin position="766"/>
        <end position="840"/>
    </location>
</feature>
<dbReference type="GO" id="GO:0036464">
    <property type="term" value="C:cytoplasmic ribonucleoprotein granule"/>
    <property type="evidence" value="ECO:0007669"/>
    <property type="project" value="UniProtKB-SubCell"/>
</dbReference>
<keyword evidence="9" id="KW-0694">RNA-binding</keyword>
<dbReference type="CDD" id="cd18808">
    <property type="entry name" value="SF1_C_Upf1"/>
    <property type="match status" value="1"/>
</dbReference>
<evidence type="ECO:0000256" key="2">
    <source>
        <dbReference type="ARBA" id="ARBA00005601"/>
    </source>
</evidence>
<feature type="domain" description="Helicase MOV-10-like beta-barrel" evidence="14">
    <location>
        <begin position="508"/>
        <end position="586"/>
    </location>
</feature>
<dbReference type="Pfam" id="PF13087">
    <property type="entry name" value="AAA_12"/>
    <property type="match status" value="1"/>
</dbReference>
<keyword evidence="7 16" id="KW-0347">Helicase</keyword>
<dbReference type="InterPro" id="IPR049080">
    <property type="entry name" value="MOV-10-like_beta-barrel"/>
</dbReference>
<dbReference type="Pfam" id="PF21634">
    <property type="entry name" value="MOV-10_beta-barrel"/>
    <property type="match status" value="1"/>
</dbReference>
<dbReference type="InterPro" id="IPR047187">
    <property type="entry name" value="SF1_C_Upf1"/>
</dbReference>
<dbReference type="GO" id="GO:0016787">
    <property type="term" value="F:hydrolase activity"/>
    <property type="evidence" value="ECO:0007669"/>
    <property type="project" value="UniProtKB-KW"/>
</dbReference>
<organism evidence="16 17">
    <name type="scientific">Nephila pilipes</name>
    <name type="common">Giant wood spider</name>
    <name type="synonym">Nephila maculata</name>
    <dbReference type="NCBI Taxonomy" id="299642"/>
    <lineage>
        <taxon>Eukaryota</taxon>
        <taxon>Metazoa</taxon>
        <taxon>Ecdysozoa</taxon>
        <taxon>Arthropoda</taxon>
        <taxon>Chelicerata</taxon>
        <taxon>Arachnida</taxon>
        <taxon>Araneae</taxon>
        <taxon>Araneomorphae</taxon>
        <taxon>Entelegynae</taxon>
        <taxon>Araneoidea</taxon>
        <taxon>Nephilidae</taxon>
        <taxon>Nephila</taxon>
    </lineage>
</organism>
<name>A0A8X6Q7S8_NEPPI</name>
<proteinExistence type="inferred from homology"/>
<dbReference type="InterPro" id="IPR027417">
    <property type="entry name" value="P-loop_NTPase"/>
</dbReference>
<gene>
    <name evidence="16" type="primary">MOV10L1</name>
    <name evidence="16" type="ORF">NPIL_8591</name>
</gene>
<dbReference type="GO" id="GO:0003723">
    <property type="term" value="F:RNA binding"/>
    <property type="evidence" value="ECO:0007669"/>
    <property type="project" value="UniProtKB-KW"/>
</dbReference>
<keyword evidence="6" id="KW-0378">Hydrolase</keyword>
<evidence type="ECO:0000259" key="12">
    <source>
        <dbReference type="Pfam" id="PF13086"/>
    </source>
</evidence>
<evidence type="ECO:0000256" key="7">
    <source>
        <dbReference type="ARBA" id="ARBA00022806"/>
    </source>
</evidence>
<evidence type="ECO:0000256" key="6">
    <source>
        <dbReference type="ARBA" id="ARBA00022801"/>
    </source>
</evidence>
<keyword evidence="17" id="KW-1185">Reference proteome</keyword>
<keyword evidence="8" id="KW-0067">ATP-binding</keyword>
<evidence type="ECO:0000313" key="17">
    <source>
        <dbReference type="Proteomes" id="UP000887013"/>
    </source>
</evidence>
<evidence type="ECO:0000256" key="10">
    <source>
        <dbReference type="ARBA" id="ARBA00023158"/>
    </source>
</evidence>
<sequence>MFTLLAKLTSFVLDFNSLIGHKVKEKDSNKDKGDLSNIIQPEKDKKFRGKVTSINDFEQYGVIDHSVYFAFEVIYAGKELFIGDTVLVHAYRKEVHHDWIALIVEFVSRDIANKKNLQETPIAVKSKPVDYINSPFFSADMHSDDVGSDTNIKKATMDRIETIEQIVSECNGRIGKLKDGAKFRVDDGEINFVPVVGDIILATVMYCKEGKKVKSWKPKEIKCIEGEITANENDCGVINDEIMFFRNSCRRKVNLSVGQKVSAMITFSEQGVFKWRAFSLCTSTDDDDFDDIRKPYVANKDGIYITEPLSFQNISLGKENDLQITLQNNTCTEIEFQDCYFQNKRGVFYFGQNVQSMLIPENGSVNLTIHCKTEAIGQHEDFLLFEFSDCIVRRIVTVTLVDPLQHILKPIAPFSHPNKKRPNQLDCENLLIIPGKKPYIPLSQFALKLPPSNIPKPLLKAVQNREDLNSVVPYLFKKLTIDNYIIKFRTLLHLEEIQVRFDMKKFDLSEAVLSRKGPFLSLEVAGLAEGRPSLIIGDKAILVPPYQKSSFAFEGYIHEVQLNEVLLKFGDTFHSSYDGESFDVRFELNRTNFRRLHQCVHHVCENHDYAIFPSKLELKEPLIDLDLVTVHERRKGNKYQKCQSKLLNKSNIQWKNEKLNWKQKEAVLRILESRCRPLPYIIFGPPGTGKTITLVESVLQVYENIHDSRIIICTPSNSAADLVAQRIIENNLIDTDEMVRLNSYQRCLESIPELIRPYCQDKDSLDVVAQYRIIISTCSTAGALYSIGMCNDFFTHVFIDEAGQLMEPESDIAVGFIDSQTEGLVVMAGDPQQLGPVLRSPHALSSGLQVSFLERLMNTALYARNERDYKEYGGYNPLLVTMLEESYRSHPDILRFPSDMFYFSQIICRFPMDSNRELTHWEELPTKGFPVIFHGVKGEELREQNSPSWFNSAEVVQVTKYLQKLYDFGLTPSDVGIIAPYKKQVEKIRLLLTALNLEFCKIGSVEEFQGQERRAIIISTVRSSDQYVNCDILYNLGFISNPKRLNVAITRSQELLIVVGNPYILSKDFFWHSFVRYCVVNGCYTGCDLPLSFIQHKTSD</sequence>
<dbReference type="PANTHER" id="PTHR45418">
    <property type="entry name" value="CANCER/TESTIS ANTIGEN 55"/>
    <property type="match status" value="1"/>
</dbReference>
<feature type="domain" description="Helicase MOV-10 helical" evidence="15">
    <location>
        <begin position="462"/>
        <end position="505"/>
    </location>
</feature>
<keyword evidence="4" id="KW-0963">Cytoplasm</keyword>
<comment type="catalytic activity">
    <reaction evidence="11">
        <text>ATP + H2O = ADP + phosphate + H(+)</text>
        <dbReference type="Rhea" id="RHEA:13065"/>
        <dbReference type="ChEBI" id="CHEBI:15377"/>
        <dbReference type="ChEBI" id="CHEBI:15378"/>
        <dbReference type="ChEBI" id="CHEBI:30616"/>
        <dbReference type="ChEBI" id="CHEBI:43474"/>
        <dbReference type="ChEBI" id="CHEBI:456216"/>
        <dbReference type="EC" id="3.6.4.13"/>
    </reaction>
</comment>
<evidence type="ECO:0000313" key="16">
    <source>
        <dbReference type="EMBL" id="GFU04876.1"/>
    </source>
</evidence>
<dbReference type="Pfam" id="PF21635">
    <property type="entry name" value="Mov-10_helical"/>
    <property type="match status" value="1"/>
</dbReference>
<feature type="domain" description="DNA2/NAM7 helicase-like C-terminal" evidence="13">
    <location>
        <begin position="869"/>
        <end position="1061"/>
    </location>
</feature>
<evidence type="ECO:0000256" key="1">
    <source>
        <dbReference type="ARBA" id="ARBA00004331"/>
    </source>
</evidence>
<evidence type="ECO:0000256" key="9">
    <source>
        <dbReference type="ARBA" id="ARBA00022884"/>
    </source>
</evidence>
<dbReference type="SUPFAM" id="SSF52540">
    <property type="entry name" value="P-loop containing nucleoside triphosphate hydrolases"/>
    <property type="match status" value="1"/>
</dbReference>
<accession>A0A8X6Q7S8</accession>
<evidence type="ECO:0000256" key="8">
    <source>
        <dbReference type="ARBA" id="ARBA00022840"/>
    </source>
</evidence>
<evidence type="ECO:0000259" key="14">
    <source>
        <dbReference type="Pfam" id="PF21634"/>
    </source>
</evidence>
<reference evidence="16" key="1">
    <citation type="submission" date="2020-08" db="EMBL/GenBank/DDBJ databases">
        <title>Multicomponent nature underlies the extraordinary mechanical properties of spider dragline silk.</title>
        <authorList>
            <person name="Kono N."/>
            <person name="Nakamura H."/>
            <person name="Mori M."/>
            <person name="Yoshida Y."/>
            <person name="Ohtoshi R."/>
            <person name="Malay A.D."/>
            <person name="Moran D.A.P."/>
            <person name="Tomita M."/>
            <person name="Numata K."/>
            <person name="Arakawa K."/>
        </authorList>
    </citation>
    <scope>NUCLEOTIDE SEQUENCE</scope>
</reference>
<dbReference type="Proteomes" id="UP000887013">
    <property type="component" value="Unassembled WGS sequence"/>
</dbReference>
<feature type="domain" description="DNA2/NAM7 helicase helicase" evidence="12">
    <location>
        <begin position="658"/>
        <end position="745"/>
    </location>
</feature>
<evidence type="ECO:0000259" key="15">
    <source>
        <dbReference type="Pfam" id="PF21635"/>
    </source>
</evidence>
<evidence type="ECO:0000256" key="3">
    <source>
        <dbReference type="ARBA" id="ARBA00012552"/>
    </source>
</evidence>
<dbReference type="GO" id="GO:0031047">
    <property type="term" value="P:regulatory ncRNA-mediated gene silencing"/>
    <property type="evidence" value="ECO:0007669"/>
    <property type="project" value="UniProtKB-KW"/>
</dbReference>
<comment type="subcellular location">
    <subcellularLocation>
        <location evidence="1">Cytoplasm</location>
        <location evidence="1">Cytoplasmic ribonucleoprotein granule</location>
    </subcellularLocation>
</comment>
<dbReference type="PANTHER" id="PTHR45418:SF1">
    <property type="entry name" value="CANCER_TESTIS ANTIGEN 55"/>
    <property type="match status" value="1"/>
</dbReference>
<comment type="caution">
    <text evidence="16">The sequence shown here is derived from an EMBL/GenBank/DDBJ whole genome shotgun (WGS) entry which is preliminary data.</text>
</comment>
<protein>
    <recommendedName>
        <fullName evidence="3">RNA helicase</fullName>
        <ecNumber evidence="3">3.6.4.13</ecNumber>
    </recommendedName>
</protein>
<dbReference type="OrthoDB" id="6509655at2759"/>
<evidence type="ECO:0000256" key="5">
    <source>
        <dbReference type="ARBA" id="ARBA00022741"/>
    </source>
</evidence>
<dbReference type="AlphaFoldDB" id="A0A8X6Q7S8"/>
<dbReference type="InterPro" id="IPR049079">
    <property type="entry name" value="Mov-10_helical"/>
</dbReference>
<dbReference type="InterPro" id="IPR041677">
    <property type="entry name" value="DNA2/NAM7_AAA_11"/>
</dbReference>
<keyword evidence="10" id="KW-0943">RNA-mediated gene silencing</keyword>
<dbReference type="GO" id="GO:0005524">
    <property type="term" value="F:ATP binding"/>
    <property type="evidence" value="ECO:0007669"/>
    <property type="project" value="UniProtKB-KW"/>
</dbReference>
<dbReference type="EC" id="3.6.4.13" evidence="3"/>
<dbReference type="EMBL" id="BMAW01027963">
    <property type="protein sequence ID" value="GFU04876.1"/>
    <property type="molecule type" value="Genomic_DNA"/>
</dbReference>
<dbReference type="Gene3D" id="3.40.50.300">
    <property type="entry name" value="P-loop containing nucleotide triphosphate hydrolases"/>
    <property type="match status" value="2"/>
</dbReference>
<evidence type="ECO:0000256" key="11">
    <source>
        <dbReference type="ARBA" id="ARBA00047984"/>
    </source>
</evidence>
<dbReference type="Pfam" id="PF13086">
    <property type="entry name" value="AAA_11"/>
    <property type="match status" value="2"/>
</dbReference>
<dbReference type="InterPro" id="IPR041679">
    <property type="entry name" value="DNA2/NAM7-like_C"/>
</dbReference>
<dbReference type="FunFam" id="3.40.50.300:FF:000608">
    <property type="entry name" value="Mov10 RISC complex RNA helicase"/>
    <property type="match status" value="1"/>
</dbReference>
<comment type="similarity">
    <text evidence="2">Belongs to the DNA2/NAM7 helicase family. SDE3 subfamily.</text>
</comment>
<evidence type="ECO:0000256" key="4">
    <source>
        <dbReference type="ARBA" id="ARBA00022490"/>
    </source>
</evidence>
<dbReference type="GO" id="GO:0003724">
    <property type="term" value="F:RNA helicase activity"/>
    <property type="evidence" value="ECO:0007669"/>
    <property type="project" value="UniProtKB-EC"/>
</dbReference>